<dbReference type="InterPro" id="IPR011051">
    <property type="entry name" value="RmlC_Cupin_sf"/>
</dbReference>
<proteinExistence type="predicted"/>
<feature type="domain" description="Cupin fold metalloprotein WbuC cupin" evidence="1">
    <location>
        <begin position="20"/>
        <end position="100"/>
    </location>
</feature>
<evidence type="ECO:0000259" key="1">
    <source>
        <dbReference type="Pfam" id="PF19480"/>
    </source>
</evidence>
<dbReference type="SUPFAM" id="SSF51182">
    <property type="entry name" value="RmlC-like cupins"/>
    <property type="match status" value="1"/>
</dbReference>
<dbReference type="InterPro" id="IPR046058">
    <property type="entry name" value="WbuC_cupin"/>
</dbReference>
<dbReference type="Pfam" id="PF19480">
    <property type="entry name" value="DUF6016"/>
    <property type="match status" value="1"/>
</dbReference>
<sequence>MNLQKRSESVFVAQSAISQITKRELTMLREAARTSPRRRARINLHSDDDDLLHEMIIAIARDSYIRPHRHPGKSESFHLIEGAVDVVVFDDAGAITQIVSLDARGGEAPFYYRMSRSLFHTIIVRSELLVMHEVTNGPFRPNAAVYAPFAPAEEESGDVAAYTAELMIRVAAHGNRAS</sequence>
<dbReference type="KEGG" id="mbry:B1812_21475"/>
<dbReference type="NCBIfam" id="TIGR04366">
    <property type="entry name" value="cupin_WbuC"/>
    <property type="match status" value="1"/>
</dbReference>
<dbReference type="InterPro" id="IPR027565">
    <property type="entry name" value="Cupin_WbuC"/>
</dbReference>
<evidence type="ECO:0000313" key="2">
    <source>
        <dbReference type="EMBL" id="ARN83225.1"/>
    </source>
</evidence>
<dbReference type="EMBL" id="CP019948">
    <property type="protein sequence ID" value="ARN83225.1"/>
    <property type="molecule type" value="Genomic_DNA"/>
</dbReference>
<reference evidence="2 3" key="1">
    <citation type="submission" date="2017-02" db="EMBL/GenBank/DDBJ databases">
        <authorList>
            <person name="Peterson S.W."/>
        </authorList>
    </citation>
    <scope>NUCLEOTIDE SEQUENCE [LARGE SCALE GENOMIC DNA]</scope>
    <source>
        <strain evidence="2 3">S285</strain>
    </source>
</reference>
<keyword evidence="3" id="KW-1185">Reference proteome</keyword>
<dbReference type="OrthoDB" id="7345979at2"/>
<dbReference type="STRING" id="655015.B1812_21475"/>
<dbReference type="Proteomes" id="UP000193978">
    <property type="component" value="Chromosome"/>
</dbReference>
<dbReference type="CDD" id="cd07005">
    <property type="entry name" value="cupin_WbuC-like"/>
    <property type="match status" value="1"/>
</dbReference>
<evidence type="ECO:0000313" key="3">
    <source>
        <dbReference type="Proteomes" id="UP000193978"/>
    </source>
</evidence>
<protein>
    <recommendedName>
        <fullName evidence="1">Cupin fold metalloprotein WbuC cupin domain-containing protein</fullName>
    </recommendedName>
</protein>
<accession>A0A1W6N073</accession>
<dbReference type="AlphaFoldDB" id="A0A1W6N073"/>
<organism evidence="2 3">
    <name type="scientific">Methylocystis bryophila</name>
    <dbReference type="NCBI Taxonomy" id="655015"/>
    <lineage>
        <taxon>Bacteria</taxon>
        <taxon>Pseudomonadati</taxon>
        <taxon>Pseudomonadota</taxon>
        <taxon>Alphaproteobacteria</taxon>
        <taxon>Hyphomicrobiales</taxon>
        <taxon>Methylocystaceae</taxon>
        <taxon>Methylocystis</taxon>
    </lineage>
</organism>
<dbReference type="RefSeq" id="WP_085773382.1">
    <property type="nucleotide sequence ID" value="NZ_AP027149.1"/>
</dbReference>
<name>A0A1W6N073_9HYPH</name>
<gene>
    <name evidence="2" type="ORF">B1812_21475</name>
</gene>